<dbReference type="InterPro" id="IPR017895">
    <property type="entry name" value="HTH_IS408/IS1162_type"/>
</dbReference>
<evidence type="ECO:0000313" key="6">
    <source>
        <dbReference type="Proteomes" id="UP000198977"/>
    </source>
</evidence>
<dbReference type="PROSITE" id="PS50532">
    <property type="entry name" value="HTH_IS408"/>
    <property type="match status" value="1"/>
</dbReference>
<dbReference type="PANTHER" id="PTHR35004:SF8">
    <property type="entry name" value="TRANSPOSASE RV3428C-RELATED"/>
    <property type="match status" value="1"/>
</dbReference>
<dbReference type="PANTHER" id="PTHR35004">
    <property type="entry name" value="TRANSPOSASE RV3428C-RELATED"/>
    <property type="match status" value="1"/>
</dbReference>
<accession>A0A1I2B8W7</accession>
<evidence type="ECO:0000259" key="3">
    <source>
        <dbReference type="PROSITE" id="PS50532"/>
    </source>
</evidence>
<evidence type="ECO:0000256" key="1">
    <source>
        <dbReference type="ARBA" id="ARBA00009277"/>
    </source>
</evidence>
<reference evidence="5 6" key="1">
    <citation type="submission" date="2016-10" db="EMBL/GenBank/DDBJ databases">
        <authorList>
            <person name="de Groot N.N."/>
        </authorList>
    </citation>
    <scope>NUCLEOTIDE SEQUENCE [LARGE SCALE GENOMIC DNA]</scope>
    <source>
        <strain evidence="5 6">DSM 11443</strain>
    </source>
</reference>
<comment type="similarity">
    <text evidence="1">Belongs to the transposase IS21/IS408/IS1162 family.</text>
</comment>
<dbReference type="NCBIfam" id="NF033546">
    <property type="entry name" value="transpos_IS21"/>
    <property type="match status" value="1"/>
</dbReference>
<dbReference type="OrthoDB" id="2065409at2"/>
<keyword evidence="6" id="KW-1185">Reference proteome</keyword>
<organism evidence="5 6">
    <name type="scientific">Sulfitobacter brevis</name>
    <dbReference type="NCBI Taxonomy" id="74348"/>
    <lineage>
        <taxon>Bacteria</taxon>
        <taxon>Pseudomonadati</taxon>
        <taxon>Pseudomonadota</taxon>
        <taxon>Alphaproteobacteria</taxon>
        <taxon>Rhodobacterales</taxon>
        <taxon>Roseobacteraceae</taxon>
        <taxon>Sulfitobacter</taxon>
    </lineage>
</organism>
<dbReference type="AlphaFoldDB" id="A0A1I2B8W7"/>
<dbReference type="InterPro" id="IPR054353">
    <property type="entry name" value="IstA-like_C"/>
</dbReference>
<dbReference type="Gene3D" id="1.10.10.10">
    <property type="entry name" value="Winged helix-like DNA-binding domain superfamily/Winged helix DNA-binding domain"/>
    <property type="match status" value="1"/>
</dbReference>
<protein>
    <submittedName>
        <fullName evidence="5">Transposase</fullName>
    </submittedName>
</protein>
<dbReference type="InterPro" id="IPR036388">
    <property type="entry name" value="WH-like_DNA-bd_sf"/>
</dbReference>
<evidence type="ECO:0000313" key="5">
    <source>
        <dbReference type="EMBL" id="SFE52652.1"/>
    </source>
</evidence>
<sequence length="509" mass="57985">MKRLSMRKIRDVLRLSAEGLSTRQIAASLAIGRTTLQGYLDRARDAKVVWPLPPAISDTDLERLIFPRTARDVSNRATQPEWAHIHRELRRKGVTLSLLWEEYRADHPEGYGYSRFCELYTRWEGKLSPVMRQRHPAGERLFVDYAGHTVDVVCPKTGEVRTAQIFVATLGASNYTYIEATWTQSLPDWISSHVRAFGFLGGVTAQVVSDNLKAGVTKACFYDPVINRTYADLATHYDTAVVPARPHKPKDKAKVEGAVLLVERWILARLRNRQFFSLGDVNAAIRPLLDQLNEKVSRHLGSSRRQLFEQLDKPALKPLPTAPYVYAEWKKCRAGLDYHVAIDKHYYSVPHQLLKKELWARFTARTVEVFHVGQRVASHVRTSGNGKHSTQRDHMPAHHKFREDWTPQRIIVRAARVGPNVATFAEVVMRERKHPEQGYRSCLGVIRLADKFGADRLDAACRRALEINARSYSSLQSILKNGLESKPHTRATEEPAITHPNIRGADYFH</sequence>
<gene>
    <name evidence="5" type="ORF">SAMN04488523_10830</name>
</gene>
<feature type="region of interest" description="Disordered" evidence="2">
    <location>
        <begin position="485"/>
        <end position="509"/>
    </location>
</feature>
<dbReference type="Proteomes" id="UP000198977">
    <property type="component" value="Unassembled WGS sequence"/>
</dbReference>
<evidence type="ECO:0000256" key="2">
    <source>
        <dbReference type="SAM" id="MobiDB-lite"/>
    </source>
</evidence>
<feature type="domain" description="Integrase catalytic" evidence="4">
    <location>
        <begin position="132"/>
        <end position="312"/>
    </location>
</feature>
<proteinExistence type="inferred from homology"/>
<evidence type="ECO:0000259" key="4">
    <source>
        <dbReference type="PROSITE" id="PS50994"/>
    </source>
</evidence>
<name>A0A1I2B8W7_9RHOB</name>
<dbReference type="EMBL" id="FOMW01000008">
    <property type="protein sequence ID" value="SFE52652.1"/>
    <property type="molecule type" value="Genomic_DNA"/>
</dbReference>
<dbReference type="Gene3D" id="3.30.420.10">
    <property type="entry name" value="Ribonuclease H-like superfamily/Ribonuclease H"/>
    <property type="match status" value="1"/>
</dbReference>
<dbReference type="InterPro" id="IPR001584">
    <property type="entry name" value="Integrase_cat-core"/>
</dbReference>
<dbReference type="GO" id="GO:0015074">
    <property type="term" value="P:DNA integration"/>
    <property type="evidence" value="ECO:0007669"/>
    <property type="project" value="InterPro"/>
</dbReference>
<dbReference type="GO" id="GO:0003676">
    <property type="term" value="F:nucleic acid binding"/>
    <property type="evidence" value="ECO:0007669"/>
    <property type="project" value="InterPro"/>
</dbReference>
<dbReference type="PROSITE" id="PS50994">
    <property type="entry name" value="INTEGRASE"/>
    <property type="match status" value="1"/>
</dbReference>
<dbReference type="Pfam" id="PF22483">
    <property type="entry name" value="Mu-transpos_C_2"/>
    <property type="match status" value="1"/>
</dbReference>
<dbReference type="STRING" id="74348.SAMN04488523_10830"/>
<feature type="domain" description="HTH IS408-type" evidence="3">
    <location>
        <begin position="9"/>
        <end position="89"/>
    </location>
</feature>
<dbReference type="RefSeq" id="WP_093924078.1">
    <property type="nucleotide sequence ID" value="NZ_FOMW01000008.1"/>
</dbReference>
<dbReference type="InterPro" id="IPR036397">
    <property type="entry name" value="RNaseH_sf"/>
</dbReference>